<evidence type="ECO:0000313" key="1">
    <source>
        <dbReference type="EMBL" id="KKM67311.1"/>
    </source>
</evidence>
<name>A0A0F9JXZ4_9ZZZZ</name>
<accession>A0A0F9JXZ4</accession>
<dbReference type="AlphaFoldDB" id="A0A0F9JXZ4"/>
<organism evidence="1">
    <name type="scientific">marine sediment metagenome</name>
    <dbReference type="NCBI Taxonomy" id="412755"/>
    <lineage>
        <taxon>unclassified sequences</taxon>
        <taxon>metagenomes</taxon>
        <taxon>ecological metagenomes</taxon>
    </lineage>
</organism>
<protein>
    <submittedName>
        <fullName evidence="1">Uncharacterized protein</fullName>
    </submittedName>
</protein>
<gene>
    <name evidence="1" type="ORF">LCGC14_1472370</name>
</gene>
<proteinExistence type="predicted"/>
<reference evidence="1" key="1">
    <citation type="journal article" date="2015" name="Nature">
        <title>Complex archaea that bridge the gap between prokaryotes and eukaryotes.</title>
        <authorList>
            <person name="Spang A."/>
            <person name="Saw J.H."/>
            <person name="Jorgensen S.L."/>
            <person name="Zaremba-Niedzwiedzka K."/>
            <person name="Martijn J."/>
            <person name="Lind A.E."/>
            <person name="van Eijk R."/>
            <person name="Schleper C."/>
            <person name="Guy L."/>
            <person name="Ettema T.J."/>
        </authorList>
    </citation>
    <scope>NUCLEOTIDE SEQUENCE</scope>
</reference>
<sequence length="58" mass="6635">MNREEFIKVIGHEPEQDDLERANCKLAGLGHWACGVCERCRRPRFTCTCTVVSERPDA</sequence>
<comment type="caution">
    <text evidence="1">The sequence shown here is derived from an EMBL/GenBank/DDBJ whole genome shotgun (WGS) entry which is preliminary data.</text>
</comment>
<dbReference type="EMBL" id="LAZR01010370">
    <property type="protein sequence ID" value="KKM67311.1"/>
    <property type="molecule type" value="Genomic_DNA"/>
</dbReference>